<reference evidence="6" key="2">
    <citation type="submission" date="2023-01" db="EMBL/GenBank/DDBJ databases">
        <title>Human gut microbiome strain richness.</title>
        <authorList>
            <person name="Chen-Liaw A."/>
        </authorList>
    </citation>
    <scope>NUCLEOTIDE SEQUENCE</scope>
    <source>
        <strain evidence="6">B1_m1001713B170214d0_201011</strain>
    </source>
</reference>
<dbReference type="InterPro" id="IPR011711">
    <property type="entry name" value="GntR_C"/>
</dbReference>
<evidence type="ECO:0000256" key="3">
    <source>
        <dbReference type="ARBA" id="ARBA00023163"/>
    </source>
</evidence>
<dbReference type="InterPro" id="IPR036390">
    <property type="entry name" value="WH_DNA-bd_sf"/>
</dbReference>
<dbReference type="PROSITE" id="PS50949">
    <property type="entry name" value="HTH_GNTR"/>
    <property type="match status" value="1"/>
</dbReference>
<dbReference type="Pfam" id="PF07729">
    <property type="entry name" value="FCD"/>
    <property type="match status" value="1"/>
</dbReference>
<dbReference type="Gene3D" id="1.10.10.10">
    <property type="entry name" value="Winged helix-like DNA-binding domain superfamily/Winged helix DNA-binding domain"/>
    <property type="match status" value="1"/>
</dbReference>
<proteinExistence type="predicted"/>
<protein>
    <submittedName>
        <fullName evidence="5">FCD domain-containing protein</fullName>
    </submittedName>
</protein>
<dbReference type="PANTHER" id="PTHR43537">
    <property type="entry name" value="TRANSCRIPTIONAL REGULATOR, GNTR FAMILY"/>
    <property type="match status" value="1"/>
</dbReference>
<dbReference type="EMBL" id="JAQLGM010000064">
    <property type="protein sequence ID" value="MDB2002243.1"/>
    <property type="molecule type" value="Genomic_DNA"/>
</dbReference>
<organism evidence="5 7">
    <name type="scientific">Clostridium symbiosum</name>
    <name type="common">Bacteroides symbiosus</name>
    <dbReference type="NCBI Taxonomy" id="1512"/>
    <lineage>
        <taxon>Bacteria</taxon>
        <taxon>Bacillati</taxon>
        <taxon>Bacillota</taxon>
        <taxon>Clostridia</taxon>
        <taxon>Lachnospirales</taxon>
        <taxon>Lachnospiraceae</taxon>
        <taxon>Otoolea</taxon>
    </lineage>
</organism>
<evidence type="ECO:0000259" key="4">
    <source>
        <dbReference type="PROSITE" id="PS50949"/>
    </source>
</evidence>
<evidence type="ECO:0000313" key="7">
    <source>
        <dbReference type="Proteomes" id="UP001203136"/>
    </source>
</evidence>
<dbReference type="PRINTS" id="PR00035">
    <property type="entry name" value="HTHGNTR"/>
</dbReference>
<name>A0AAW5EZU6_CLOSY</name>
<dbReference type="AlphaFoldDB" id="A0AAW5EZU6"/>
<gene>
    <name evidence="5" type="ORF">K5I21_05330</name>
    <name evidence="6" type="ORF">PM006_18760</name>
</gene>
<keyword evidence="1" id="KW-0805">Transcription regulation</keyword>
<dbReference type="GO" id="GO:0003700">
    <property type="term" value="F:DNA-binding transcription factor activity"/>
    <property type="evidence" value="ECO:0007669"/>
    <property type="project" value="InterPro"/>
</dbReference>
<dbReference type="SMART" id="SM00895">
    <property type="entry name" value="FCD"/>
    <property type="match status" value="1"/>
</dbReference>
<accession>A0AAW5EZU6</accession>
<dbReference type="SUPFAM" id="SSF48008">
    <property type="entry name" value="GntR ligand-binding domain-like"/>
    <property type="match status" value="1"/>
</dbReference>
<keyword evidence="2" id="KW-0238">DNA-binding</keyword>
<dbReference type="InterPro" id="IPR000524">
    <property type="entry name" value="Tscrpt_reg_HTH_GntR"/>
</dbReference>
<dbReference type="CDD" id="cd07377">
    <property type="entry name" value="WHTH_GntR"/>
    <property type="match status" value="1"/>
</dbReference>
<evidence type="ECO:0000256" key="1">
    <source>
        <dbReference type="ARBA" id="ARBA00023015"/>
    </source>
</evidence>
<dbReference type="EMBL" id="JAINVB010000001">
    <property type="protein sequence ID" value="MCK0085297.1"/>
    <property type="molecule type" value="Genomic_DNA"/>
</dbReference>
<reference evidence="5" key="1">
    <citation type="journal article" date="2022" name="Cell Host Microbe">
        <title>Colonization of the live biotherapeutic product VE303 and modulation of the microbiota and metabolites in healthy volunteers.</title>
        <authorList>
            <person name="Dsouza M."/>
            <person name="Menon R."/>
            <person name="Crossette E."/>
            <person name="Bhattarai S.K."/>
            <person name="Schneider J."/>
            <person name="Kim Y.G."/>
            <person name="Reddy S."/>
            <person name="Caballero S."/>
            <person name="Felix C."/>
            <person name="Cornacchione L."/>
            <person name="Hendrickson J."/>
            <person name="Watson A.R."/>
            <person name="Minot S.S."/>
            <person name="Greenfield N."/>
            <person name="Schopf L."/>
            <person name="Szabady R."/>
            <person name="Patarroyo J."/>
            <person name="Smith W."/>
            <person name="Harrison P."/>
            <person name="Kuijper E.J."/>
            <person name="Kelly C.P."/>
            <person name="Olle B."/>
            <person name="Bobilev D."/>
            <person name="Silber J.L."/>
            <person name="Bucci V."/>
            <person name="Roberts B."/>
            <person name="Faith J."/>
            <person name="Norman J.M."/>
        </authorList>
    </citation>
    <scope>NUCLEOTIDE SEQUENCE</scope>
    <source>
        <strain evidence="5">VE303-04</strain>
    </source>
</reference>
<dbReference type="GO" id="GO:0003677">
    <property type="term" value="F:DNA binding"/>
    <property type="evidence" value="ECO:0007669"/>
    <property type="project" value="UniProtKB-KW"/>
</dbReference>
<dbReference type="InterPro" id="IPR008920">
    <property type="entry name" value="TF_FadR/GntR_C"/>
</dbReference>
<dbReference type="Gene3D" id="1.20.120.530">
    <property type="entry name" value="GntR ligand-binding domain-like"/>
    <property type="match status" value="1"/>
</dbReference>
<dbReference type="SMART" id="SM00345">
    <property type="entry name" value="HTH_GNTR"/>
    <property type="match status" value="1"/>
</dbReference>
<sequence length="236" mass="27142">MEKSGSYVNQIVAAVKKMIINKELKVGDRLPTEPELSKKFNKSRGCVREAIKILESYGILEVRQGDGTYVCASAGAGMFDALFFQIISQGSDFVELQSLREILEVGIIKQAISAATESDIERICLVENELHQAIEENKELEILVDLDMKFHRTITEITKNRVLQEVYRNLIEIFRPYILNSYEQQSYENHFSVLLHHELFIQAIREKDHHLGYIAVKYSMNDWSRLQGIMEESANI</sequence>
<comment type="caution">
    <text evidence="5">The sequence shown here is derived from an EMBL/GenBank/DDBJ whole genome shotgun (WGS) entry which is preliminary data.</text>
</comment>
<evidence type="ECO:0000256" key="2">
    <source>
        <dbReference type="ARBA" id="ARBA00023125"/>
    </source>
</evidence>
<evidence type="ECO:0000313" key="6">
    <source>
        <dbReference type="EMBL" id="MDB2002243.1"/>
    </source>
</evidence>
<evidence type="ECO:0000313" key="5">
    <source>
        <dbReference type="EMBL" id="MCK0085297.1"/>
    </source>
</evidence>
<dbReference type="InterPro" id="IPR036388">
    <property type="entry name" value="WH-like_DNA-bd_sf"/>
</dbReference>
<feature type="domain" description="HTH gntR-type" evidence="4">
    <location>
        <begin position="5"/>
        <end position="73"/>
    </location>
</feature>
<dbReference type="SUPFAM" id="SSF46785">
    <property type="entry name" value="Winged helix' DNA-binding domain"/>
    <property type="match status" value="1"/>
</dbReference>
<dbReference type="Proteomes" id="UP001203136">
    <property type="component" value="Unassembled WGS sequence"/>
</dbReference>
<dbReference type="Proteomes" id="UP001300871">
    <property type="component" value="Unassembled WGS sequence"/>
</dbReference>
<dbReference type="PANTHER" id="PTHR43537:SF5">
    <property type="entry name" value="UXU OPERON TRANSCRIPTIONAL REGULATOR"/>
    <property type="match status" value="1"/>
</dbReference>
<dbReference type="GeneID" id="57966969"/>
<dbReference type="RefSeq" id="WP_021642118.1">
    <property type="nucleotide sequence ID" value="NZ_BAABZD010000001.1"/>
</dbReference>
<keyword evidence="3" id="KW-0804">Transcription</keyword>
<dbReference type="Pfam" id="PF00392">
    <property type="entry name" value="GntR"/>
    <property type="match status" value="1"/>
</dbReference>